<name>A0A9X8GX67_9BURK</name>
<accession>A0A9X8GX67</accession>
<comment type="caution">
    <text evidence="1">The sequence shown here is derived from an EMBL/GenBank/DDBJ whole genome shotgun (WGS) entry which is preliminary data.</text>
</comment>
<organism evidence="1 2">
    <name type="scientific">Acidovorax cavernicola</name>
    <dbReference type="NCBI Taxonomy" id="1675792"/>
    <lineage>
        <taxon>Bacteria</taxon>
        <taxon>Pseudomonadati</taxon>
        <taxon>Pseudomonadota</taxon>
        <taxon>Betaproteobacteria</taxon>
        <taxon>Burkholderiales</taxon>
        <taxon>Comamonadaceae</taxon>
        <taxon>Acidovorax</taxon>
    </lineage>
</organism>
<dbReference type="Proteomes" id="UP000265619">
    <property type="component" value="Unassembled WGS sequence"/>
</dbReference>
<dbReference type="AlphaFoldDB" id="A0A9X8GX67"/>
<dbReference type="OrthoDB" id="8780207at2"/>
<dbReference type="EMBL" id="QXMN01000003">
    <property type="protein sequence ID" value="RIX84038.1"/>
    <property type="molecule type" value="Genomic_DNA"/>
</dbReference>
<evidence type="ECO:0000313" key="1">
    <source>
        <dbReference type="EMBL" id="RIX84038.1"/>
    </source>
</evidence>
<evidence type="ECO:0000313" key="2">
    <source>
        <dbReference type="Proteomes" id="UP000265619"/>
    </source>
</evidence>
<proteinExistence type="predicted"/>
<dbReference type="RefSeq" id="WP_119552301.1">
    <property type="nucleotide sequence ID" value="NZ_QXMN01000003.1"/>
</dbReference>
<reference evidence="1 2" key="1">
    <citation type="submission" date="2018-09" db="EMBL/GenBank/DDBJ databases">
        <title>Acidovorax cavernicola nov. sp. isolated from Gruta de las Maravillas (Aracena, Spain).</title>
        <authorList>
            <person name="Jurado V."/>
            <person name="Gutierrez-Patricio S."/>
            <person name="Gonzalez-Pimentel J.L."/>
            <person name="Miller A.Z."/>
            <person name="Laiz L."/>
            <person name="Saiz-Jimenez C."/>
        </authorList>
    </citation>
    <scope>NUCLEOTIDE SEQUENCE [LARGE SCALE GENOMIC DNA]</scope>
    <source>
        <strain evidence="1 2">1011MAR4D40.2</strain>
    </source>
</reference>
<keyword evidence="2" id="KW-1185">Reference proteome</keyword>
<sequence>MGVITIDLSFARSPLFVRQTLASAFGIPLGQEFTWNSLTTLVCETTRMSVPDRLSVVGISQLGVALPDEEKSLRELLRALQAQLPDLRILITLHD</sequence>
<protein>
    <submittedName>
        <fullName evidence="1">Uncharacterized protein</fullName>
    </submittedName>
</protein>
<gene>
    <name evidence="1" type="ORF">D3H34_04775</name>
</gene>